<feature type="binding site" evidence="2">
    <location>
        <position position="87"/>
    </location>
    <ligand>
        <name>glutathione</name>
        <dbReference type="ChEBI" id="CHEBI:57925"/>
    </ligand>
</feature>
<feature type="site" description="Lowers pKa of active site Cys" evidence="3">
    <location>
        <position position="244"/>
    </location>
</feature>
<dbReference type="InterPro" id="IPR036249">
    <property type="entry name" value="Thioredoxin-like_sf"/>
</dbReference>
<proteinExistence type="predicted"/>
<dbReference type="Gene3D" id="1.20.1050.10">
    <property type="match status" value="1"/>
</dbReference>
<dbReference type="SFLD" id="SFLDG01206">
    <property type="entry name" value="Xi.1"/>
    <property type="match status" value="1"/>
</dbReference>
<evidence type="ECO:0000313" key="5">
    <source>
        <dbReference type="EMBL" id="MBB6071570.1"/>
    </source>
</evidence>
<dbReference type="AlphaFoldDB" id="A0A841H0M2"/>
<dbReference type="InterPro" id="IPR016639">
    <property type="entry name" value="GST_Omega/GSH"/>
</dbReference>
<dbReference type="SFLD" id="SFLDG01148">
    <property type="entry name" value="Xi_(cytGST)"/>
    <property type="match status" value="1"/>
</dbReference>
<dbReference type="GO" id="GO:0004364">
    <property type="term" value="F:glutathione transferase activity"/>
    <property type="evidence" value="ECO:0007669"/>
    <property type="project" value="InterPro"/>
</dbReference>
<dbReference type="PANTHER" id="PTHR32419:SF6">
    <property type="entry name" value="GLUTATHIONE S-TRANSFERASE OMEGA-LIKE 1-RELATED"/>
    <property type="match status" value="1"/>
</dbReference>
<dbReference type="InterPro" id="IPR004045">
    <property type="entry name" value="Glutathione_S-Trfase_N"/>
</dbReference>
<dbReference type="Pfam" id="PF13410">
    <property type="entry name" value="GST_C_2"/>
    <property type="match status" value="1"/>
</dbReference>
<accession>A0A841H0M2</accession>
<protein>
    <submittedName>
        <fullName evidence="5">Putative glutathione S-transferase</fullName>
    </submittedName>
</protein>
<feature type="site" description="Lowers pKa of active site Cys" evidence="3">
    <location>
        <position position="287"/>
    </location>
</feature>
<keyword evidence="6" id="KW-1185">Reference proteome</keyword>
<dbReference type="InterPro" id="IPR010987">
    <property type="entry name" value="Glutathione-S-Trfase_C-like"/>
</dbReference>
<feature type="active site" description="Nucleophile" evidence="1">
    <location>
        <position position="54"/>
    </location>
</feature>
<evidence type="ECO:0000256" key="3">
    <source>
        <dbReference type="PIRSR" id="PIRSR015753-3"/>
    </source>
</evidence>
<dbReference type="PIRSF" id="PIRSF015753">
    <property type="entry name" value="GST"/>
    <property type="match status" value="1"/>
</dbReference>
<dbReference type="SFLD" id="SFLDS00019">
    <property type="entry name" value="Glutathione_Transferase_(cytos"/>
    <property type="match status" value="1"/>
</dbReference>
<dbReference type="CDD" id="cd03190">
    <property type="entry name" value="GST_C_Omega_like"/>
    <property type="match status" value="1"/>
</dbReference>
<dbReference type="EMBL" id="JACHIA010000009">
    <property type="protein sequence ID" value="MBB6071570.1"/>
    <property type="molecule type" value="Genomic_DNA"/>
</dbReference>
<feature type="active site" description="Proton donor/acceptor" evidence="1">
    <location>
        <position position="186"/>
    </location>
</feature>
<gene>
    <name evidence="5" type="ORF">HNQ61_003198</name>
</gene>
<evidence type="ECO:0000259" key="4">
    <source>
        <dbReference type="PROSITE" id="PS50405"/>
    </source>
</evidence>
<organism evidence="5 6">
    <name type="scientific">Longimicrobium terrae</name>
    <dbReference type="NCBI Taxonomy" id="1639882"/>
    <lineage>
        <taxon>Bacteria</taxon>
        <taxon>Pseudomonadati</taxon>
        <taxon>Gemmatimonadota</taxon>
        <taxon>Longimicrobiia</taxon>
        <taxon>Longimicrobiales</taxon>
        <taxon>Longimicrobiaceae</taxon>
        <taxon>Longimicrobium</taxon>
    </lineage>
</organism>
<dbReference type="Gene3D" id="3.40.30.10">
    <property type="entry name" value="Glutaredoxin"/>
    <property type="match status" value="1"/>
</dbReference>
<dbReference type="PANTHER" id="PTHR32419">
    <property type="entry name" value="GLUTATHIONYL-HYDROQUINONE REDUCTASE"/>
    <property type="match status" value="1"/>
</dbReference>
<name>A0A841H0M2_9BACT</name>
<feature type="binding site" evidence="2">
    <location>
        <begin position="120"/>
        <end position="123"/>
    </location>
    <ligand>
        <name>glutathione</name>
        <dbReference type="ChEBI" id="CHEBI:57925"/>
    </ligand>
</feature>
<dbReference type="Pfam" id="PF13409">
    <property type="entry name" value="GST_N_2"/>
    <property type="match status" value="1"/>
</dbReference>
<reference evidence="5 6" key="1">
    <citation type="submission" date="2020-08" db="EMBL/GenBank/DDBJ databases">
        <title>Genomic Encyclopedia of Type Strains, Phase IV (KMG-IV): sequencing the most valuable type-strain genomes for metagenomic binning, comparative biology and taxonomic classification.</title>
        <authorList>
            <person name="Goeker M."/>
        </authorList>
    </citation>
    <scope>NUCLEOTIDE SEQUENCE [LARGE SCALE GENOMIC DNA]</scope>
    <source>
        <strain evidence="5 6">DSM 29007</strain>
    </source>
</reference>
<feature type="domain" description="GST C-terminal" evidence="4">
    <location>
        <begin position="163"/>
        <end position="287"/>
    </location>
</feature>
<dbReference type="RefSeq" id="WP_338088127.1">
    <property type="nucleotide sequence ID" value="NZ_JABDTL010000001.1"/>
</dbReference>
<dbReference type="SUPFAM" id="SSF47616">
    <property type="entry name" value="GST C-terminal domain-like"/>
    <property type="match status" value="1"/>
</dbReference>
<comment type="caution">
    <text evidence="5">The sequence shown here is derived from an EMBL/GenBank/DDBJ whole genome shotgun (WGS) entry which is preliminary data.</text>
</comment>
<evidence type="ECO:0000313" key="6">
    <source>
        <dbReference type="Proteomes" id="UP000582837"/>
    </source>
</evidence>
<evidence type="ECO:0000256" key="1">
    <source>
        <dbReference type="PIRSR" id="PIRSR015753-1"/>
    </source>
</evidence>
<sequence length="318" mass="36321">MSDLTSKAQFPAEAGKDGGFVRQPYNIRGRITADGSSGFPAEAGRYHLYVCYACPWAHRAIIVRKLLGLEDVISMSAVDPIRDERGWAFREGNGHGPDPVNGFQFLSEAYLQTDPTFTGRYTVPVLWDRVTGKLVTNNYPDITIDMETQFGAFHKPGAPDLYPQALRSEIDEINEIVYRDVNNGVYRAGFATAQEAYEAAVDQLFTRLDWLEDRLSRQRYLVGDQLTEADIRLFTTLVRFDMVYVGHFKCNLRRLVDYPSLWAYARDLYQRPGFGETVNEDHIKRHYYMTHDQINPTRIVPKGPVIDWTEPHGREALG</sequence>
<keyword evidence="5" id="KW-0808">Transferase</keyword>
<dbReference type="InterPro" id="IPR036282">
    <property type="entry name" value="Glutathione-S-Trfase_C_sf"/>
</dbReference>
<dbReference type="PROSITE" id="PS50405">
    <property type="entry name" value="GST_CTER"/>
    <property type="match status" value="1"/>
</dbReference>
<evidence type="ECO:0000256" key="2">
    <source>
        <dbReference type="PIRSR" id="PIRSR015753-2"/>
    </source>
</evidence>
<dbReference type="GO" id="GO:0005737">
    <property type="term" value="C:cytoplasm"/>
    <property type="evidence" value="ECO:0007669"/>
    <property type="project" value="TreeGrafter"/>
</dbReference>
<dbReference type="Proteomes" id="UP000582837">
    <property type="component" value="Unassembled WGS sequence"/>
</dbReference>
<dbReference type="InterPro" id="IPR040079">
    <property type="entry name" value="Glutathione_S-Trfase"/>
</dbReference>
<dbReference type="InterPro" id="IPR047047">
    <property type="entry name" value="GST_Omega-like_C"/>
</dbReference>
<dbReference type="SUPFAM" id="SSF52833">
    <property type="entry name" value="Thioredoxin-like"/>
    <property type="match status" value="1"/>
</dbReference>